<comment type="catalytic activity">
    <reaction evidence="16 17 18">
        <text>(6S)-NADPHX + ADP = AMP + phosphate + NADPH + H(+)</text>
        <dbReference type="Rhea" id="RHEA:32235"/>
        <dbReference type="ChEBI" id="CHEBI:15378"/>
        <dbReference type="ChEBI" id="CHEBI:43474"/>
        <dbReference type="ChEBI" id="CHEBI:57783"/>
        <dbReference type="ChEBI" id="CHEBI:64076"/>
        <dbReference type="ChEBI" id="CHEBI:456215"/>
        <dbReference type="ChEBI" id="CHEBI:456216"/>
        <dbReference type="EC" id="4.2.1.136"/>
    </reaction>
</comment>
<dbReference type="Pfam" id="PF01256">
    <property type="entry name" value="Carb_kinase"/>
    <property type="match status" value="1"/>
</dbReference>
<dbReference type="GO" id="GO:0046872">
    <property type="term" value="F:metal ion binding"/>
    <property type="evidence" value="ECO:0007669"/>
    <property type="project" value="UniProtKB-UniRule"/>
</dbReference>
<evidence type="ECO:0000256" key="16">
    <source>
        <dbReference type="ARBA" id="ARBA00049209"/>
    </source>
</evidence>
<keyword evidence="7 17" id="KW-0067">ATP-binding</keyword>
<feature type="domain" description="YjeF C-terminal" evidence="19">
    <location>
        <begin position="208"/>
        <end position="466"/>
    </location>
</feature>
<keyword evidence="22" id="KW-1185">Reference proteome</keyword>
<dbReference type="InterPro" id="IPR004443">
    <property type="entry name" value="YjeF_N_dom"/>
</dbReference>
<proteinExistence type="inferred from homology"/>
<dbReference type="InterPro" id="IPR000631">
    <property type="entry name" value="CARKD"/>
</dbReference>
<keyword evidence="9 18" id="KW-0630">Potassium</keyword>
<evidence type="ECO:0000259" key="20">
    <source>
        <dbReference type="PROSITE" id="PS51385"/>
    </source>
</evidence>
<evidence type="ECO:0000256" key="11">
    <source>
        <dbReference type="ARBA" id="ARBA00023235"/>
    </source>
</evidence>
<keyword evidence="6 17" id="KW-0547">Nucleotide-binding</keyword>
<comment type="similarity">
    <text evidence="3 18">In the N-terminal section; belongs to the NnrE/AIBP family.</text>
</comment>
<keyword evidence="10 17" id="KW-0520">NAD</keyword>
<dbReference type="GO" id="GO:0052856">
    <property type="term" value="F:NAD(P)HX epimerase activity"/>
    <property type="evidence" value="ECO:0007669"/>
    <property type="project" value="UniProtKB-EC"/>
</dbReference>
<evidence type="ECO:0000259" key="19">
    <source>
        <dbReference type="PROSITE" id="PS51383"/>
    </source>
</evidence>
<keyword evidence="12 17" id="KW-0456">Lyase</keyword>
<feature type="binding site" evidence="17">
    <location>
        <position position="241"/>
    </location>
    <ligand>
        <name>(6S)-NADPHX</name>
        <dbReference type="ChEBI" id="CHEBI:64076"/>
    </ligand>
</feature>
<dbReference type="Gene3D" id="3.40.1190.20">
    <property type="match status" value="1"/>
</dbReference>
<dbReference type="InterPro" id="IPR030677">
    <property type="entry name" value="Nnr"/>
</dbReference>
<dbReference type="CDD" id="cd01171">
    <property type="entry name" value="YXKO-related"/>
    <property type="match status" value="1"/>
</dbReference>
<evidence type="ECO:0000256" key="15">
    <source>
        <dbReference type="ARBA" id="ARBA00048238"/>
    </source>
</evidence>
<dbReference type="GO" id="GO:0046496">
    <property type="term" value="P:nicotinamide nucleotide metabolic process"/>
    <property type="evidence" value="ECO:0007669"/>
    <property type="project" value="UniProtKB-UniRule"/>
</dbReference>
<feature type="binding site" evidence="17">
    <location>
        <position position="342"/>
    </location>
    <ligand>
        <name>(6S)-NADPHX</name>
        <dbReference type="ChEBI" id="CHEBI:64076"/>
    </ligand>
</feature>
<dbReference type="Gene3D" id="3.40.50.10260">
    <property type="entry name" value="YjeF N-terminal domain"/>
    <property type="match status" value="1"/>
</dbReference>
<comment type="catalytic activity">
    <reaction evidence="2 18">
        <text>(6R)-NADPHX = (6S)-NADPHX</text>
        <dbReference type="Rhea" id="RHEA:32227"/>
        <dbReference type="ChEBI" id="CHEBI:64076"/>
        <dbReference type="ChEBI" id="CHEBI:64077"/>
        <dbReference type="EC" id="5.1.99.6"/>
    </reaction>
</comment>
<dbReference type="InterPro" id="IPR029056">
    <property type="entry name" value="Ribokinase-like"/>
</dbReference>
<evidence type="ECO:0000256" key="6">
    <source>
        <dbReference type="ARBA" id="ARBA00022741"/>
    </source>
</evidence>
<comment type="cofactor">
    <cofactor evidence="17">
        <name>Mg(2+)</name>
        <dbReference type="ChEBI" id="CHEBI:18420"/>
    </cofactor>
</comment>
<dbReference type="RefSeq" id="WP_034352960.1">
    <property type="nucleotide sequence ID" value="NZ_JRPR02000003.1"/>
</dbReference>
<evidence type="ECO:0000313" key="22">
    <source>
        <dbReference type="Proteomes" id="UP000029733"/>
    </source>
</evidence>
<comment type="function">
    <text evidence="14 18">Bifunctional enzyme that catalyzes the epimerization of the S- and R-forms of NAD(P)HX and the dehydration of the S-form of NAD(P)HX at the expense of ADP, which is converted to AMP. This allows the repair of both epimers of NAD(P)HX, a damaged form of NAD(P)H that is a result of enzymatic or heat-dependent hydration.</text>
</comment>
<protein>
    <recommendedName>
        <fullName evidence="17">ADP-dependent (S)-NAD(P)H-hydrate dehydratase</fullName>
        <ecNumber evidence="17">4.2.1.136</ecNumber>
    </recommendedName>
    <alternativeName>
        <fullName evidence="17">ADP-dependent NAD(P)HX dehydratase</fullName>
    </alternativeName>
</protein>
<dbReference type="SUPFAM" id="SSF64153">
    <property type="entry name" value="YjeF N-terminal domain-like"/>
    <property type="match status" value="1"/>
</dbReference>
<dbReference type="NCBIfam" id="TIGR00197">
    <property type="entry name" value="yjeF_nterm"/>
    <property type="match status" value="1"/>
</dbReference>
<accession>A0A4U8T9N3</accession>
<dbReference type="GO" id="GO:0005524">
    <property type="term" value="F:ATP binding"/>
    <property type="evidence" value="ECO:0007669"/>
    <property type="project" value="UniProtKB-UniRule"/>
</dbReference>
<comment type="similarity">
    <text evidence="17">Belongs to the NnrD/CARKD family.</text>
</comment>
<evidence type="ECO:0000256" key="5">
    <source>
        <dbReference type="ARBA" id="ARBA00022723"/>
    </source>
</evidence>
<dbReference type="PROSITE" id="PS51383">
    <property type="entry name" value="YJEF_C_3"/>
    <property type="match status" value="1"/>
</dbReference>
<dbReference type="PROSITE" id="PS51385">
    <property type="entry name" value="YJEF_N"/>
    <property type="match status" value="1"/>
</dbReference>
<dbReference type="OrthoDB" id="9806925at2"/>
<dbReference type="Pfam" id="PF03853">
    <property type="entry name" value="YjeF_N"/>
    <property type="match status" value="1"/>
</dbReference>
<dbReference type="AlphaFoldDB" id="A0A4U8T9N3"/>
<feature type="binding site" evidence="17">
    <location>
        <position position="411"/>
    </location>
    <ligand>
        <name>(6S)-NADPHX</name>
        <dbReference type="ChEBI" id="CHEBI:64076"/>
    </ligand>
</feature>
<dbReference type="InterPro" id="IPR017953">
    <property type="entry name" value="Carbohydrate_kinase_pred_CS"/>
</dbReference>
<keyword evidence="11 18" id="KW-0413">Isomerase</keyword>
<dbReference type="PANTHER" id="PTHR12592">
    <property type="entry name" value="ATP-DEPENDENT (S)-NAD(P)H-HYDRATE DEHYDRATASE FAMILY MEMBER"/>
    <property type="match status" value="1"/>
</dbReference>
<dbReference type="EMBL" id="JRPR02000003">
    <property type="protein sequence ID" value="TLD96540.1"/>
    <property type="molecule type" value="Genomic_DNA"/>
</dbReference>
<evidence type="ECO:0000256" key="17">
    <source>
        <dbReference type="HAMAP-Rule" id="MF_01965"/>
    </source>
</evidence>
<gene>
    <name evidence="17" type="primary">nnrD</name>
    <name evidence="21" type="ORF">LS71_005610</name>
</gene>
<evidence type="ECO:0000256" key="10">
    <source>
        <dbReference type="ARBA" id="ARBA00023027"/>
    </source>
</evidence>
<dbReference type="PROSITE" id="PS01050">
    <property type="entry name" value="YJEF_C_2"/>
    <property type="match status" value="1"/>
</dbReference>
<dbReference type="Proteomes" id="UP000029733">
    <property type="component" value="Unassembled WGS sequence"/>
</dbReference>
<evidence type="ECO:0000256" key="2">
    <source>
        <dbReference type="ARBA" id="ARBA00000909"/>
    </source>
</evidence>
<sequence>MQNVYHSTAFLDKRACEKYHLSAEILLENAACALESLINTLTHKGSVITIMCGSGDNGADGYTLARRLSGEYHVRIYQAKEPKSPLCVQACERAQLCEVKFIKKILPCDVVVDCVVGSGLKGELERDISDILALAEKSARICIACDVPSGLSVHNEGYIFKAHHTLCMGAISLVCLEDRVKDYVGRLHIGKLGLSQHHYEVSSNIKMLTESDLSLPKRTQQNTHKGDFGHLAVFAGEKSGASILSASAALHFGAGLVSIVGKQDMCIPMDLICVDSIPHNATAIALGMGLGVERASLVLESLLDSALPCVLDADVFHSPMIKTFLDSLNQRLDSQNVILTPHPKEFASLLRICGLGDYEAHKRLDSMLNFTQKYPRVTLLLKGANVFIAQAQAVYINPLGTNALSKGGSGDVLSGLIGALLAQGYAPLEAALQGSLAHTIAAKKLSERIADYAFTPSRLIETLDNL</sequence>
<dbReference type="InterPro" id="IPR036652">
    <property type="entry name" value="YjeF_N_dom_sf"/>
</dbReference>
<feature type="binding site" evidence="17">
    <location>
        <position position="289"/>
    </location>
    <ligand>
        <name>(6S)-NADPHX</name>
        <dbReference type="ChEBI" id="CHEBI:64076"/>
    </ligand>
</feature>
<dbReference type="STRING" id="1677920.LS71_02010"/>
<evidence type="ECO:0000256" key="13">
    <source>
        <dbReference type="ARBA" id="ARBA00023268"/>
    </source>
</evidence>
<dbReference type="GO" id="GO:0110051">
    <property type="term" value="P:metabolite repair"/>
    <property type="evidence" value="ECO:0007669"/>
    <property type="project" value="TreeGrafter"/>
</dbReference>
<feature type="domain" description="YjeF N-terminal" evidence="20">
    <location>
        <begin position="8"/>
        <end position="200"/>
    </location>
</feature>
<dbReference type="SUPFAM" id="SSF53613">
    <property type="entry name" value="Ribokinase-like"/>
    <property type="match status" value="1"/>
</dbReference>
<keyword evidence="8 17" id="KW-0521">NADP</keyword>
<name>A0A4U8T9N3_9HELI</name>
<comment type="function">
    <text evidence="17">Catalyzes the dehydration of the S-form of NAD(P)HX at the expense of ADP, which is converted to AMP. Together with NAD(P)HX epimerase, which catalyzes the epimerization of the S- and R-forms, the enzyme allows the repair of both epimers of NAD(P)HX, a damaged form of NAD(P)H that is a result of enzymatic or heat-dependent hydration.</text>
</comment>
<dbReference type="GO" id="GO:0052855">
    <property type="term" value="F:ADP-dependent NAD(P)H-hydrate dehydratase activity"/>
    <property type="evidence" value="ECO:0007669"/>
    <property type="project" value="UniProtKB-UniRule"/>
</dbReference>
<dbReference type="NCBIfam" id="TIGR00196">
    <property type="entry name" value="yjeF_cterm"/>
    <property type="match status" value="1"/>
</dbReference>
<evidence type="ECO:0000256" key="4">
    <source>
        <dbReference type="ARBA" id="ARBA00009524"/>
    </source>
</evidence>
<comment type="catalytic activity">
    <reaction evidence="15 17 18">
        <text>(6S)-NADHX + ADP = AMP + phosphate + NADH + H(+)</text>
        <dbReference type="Rhea" id="RHEA:32223"/>
        <dbReference type="ChEBI" id="CHEBI:15378"/>
        <dbReference type="ChEBI" id="CHEBI:43474"/>
        <dbReference type="ChEBI" id="CHEBI:57945"/>
        <dbReference type="ChEBI" id="CHEBI:64074"/>
        <dbReference type="ChEBI" id="CHEBI:456215"/>
        <dbReference type="ChEBI" id="CHEBI:456216"/>
        <dbReference type="EC" id="4.2.1.136"/>
    </reaction>
</comment>
<reference evidence="21 22" key="1">
    <citation type="journal article" date="2014" name="Genome Announc.">
        <title>Draft genome sequences of eight enterohepatic helicobacter species isolated from both laboratory and wild rodents.</title>
        <authorList>
            <person name="Sheh A."/>
            <person name="Shen Z."/>
            <person name="Fox J.G."/>
        </authorList>
    </citation>
    <scope>NUCLEOTIDE SEQUENCE [LARGE SCALE GENOMIC DNA]</scope>
    <source>
        <strain evidence="21 22">MIT 09-6949</strain>
    </source>
</reference>
<dbReference type="HAMAP" id="MF_01965">
    <property type="entry name" value="NADHX_dehydratase"/>
    <property type="match status" value="1"/>
</dbReference>
<comment type="caution">
    <text evidence="17">Lacks conserved residue(s) required for the propagation of feature annotation.</text>
</comment>
<dbReference type="PIRSF" id="PIRSF017184">
    <property type="entry name" value="Nnr"/>
    <property type="match status" value="1"/>
</dbReference>
<evidence type="ECO:0000313" key="21">
    <source>
        <dbReference type="EMBL" id="TLD96540.1"/>
    </source>
</evidence>
<comment type="similarity">
    <text evidence="4 18">In the C-terminal section; belongs to the NnrD/CARKD family.</text>
</comment>
<evidence type="ECO:0000256" key="18">
    <source>
        <dbReference type="PIRNR" id="PIRNR017184"/>
    </source>
</evidence>
<organism evidence="21 22">
    <name type="scientific">Helicobacter jaachi</name>
    <dbReference type="NCBI Taxonomy" id="1677920"/>
    <lineage>
        <taxon>Bacteria</taxon>
        <taxon>Pseudomonadati</taxon>
        <taxon>Campylobacterota</taxon>
        <taxon>Epsilonproteobacteria</taxon>
        <taxon>Campylobacterales</taxon>
        <taxon>Helicobacteraceae</taxon>
        <taxon>Helicobacter</taxon>
    </lineage>
</organism>
<dbReference type="EC" id="4.2.1.136" evidence="17"/>
<evidence type="ECO:0000256" key="14">
    <source>
        <dbReference type="ARBA" id="ARBA00025153"/>
    </source>
</evidence>
<comment type="cofactor">
    <cofactor evidence="18">
        <name>K(+)</name>
        <dbReference type="ChEBI" id="CHEBI:29103"/>
    </cofactor>
    <text evidence="18">Binds 1 potassium ion per subunit.</text>
</comment>
<comment type="subunit">
    <text evidence="17">Homotetramer.</text>
</comment>
<keyword evidence="5 18" id="KW-0479">Metal-binding</keyword>
<evidence type="ECO:0000256" key="9">
    <source>
        <dbReference type="ARBA" id="ARBA00022958"/>
    </source>
</evidence>
<dbReference type="PANTHER" id="PTHR12592:SF0">
    <property type="entry name" value="ATP-DEPENDENT (S)-NAD(P)H-HYDRATE DEHYDRATASE"/>
    <property type="match status" value="1"/>
</dbReference>
<evidence type="ECO:0000256" key="7">
    <source>
        <dbReference type="ARBA" id="ARBA00022840"/>
    </source>
</evidence>
<comment type="catalytic activity">
    <reaction evidence="1 18">
        <text>(6R)-NADHX = (6S)-NADHX</text>
        <dbReference type="Rhea" id="RHEA:32215"/>
        <dbReference type="ChEBI" id="CHEBI:64074"/>
        <dbReference type="ChEBI" id="CHEBI:64075"/>
        <dbReference type="EC" id="5.1.99.6"/>
    </reaction>
</comment>
<evidence type="ECO:0000256" key="8">
    <source>
        <dbReference type="ARBA" id="ARBA00022857"/>
    </source>
</evidence>
<evidence type="ECO:0000256" key="1">
    <source>
        <dbReference type="ARBA" id="ARBA00000013"/>
    </source>
</evidence>
<feature type="binding site" evidence="17">
    <location>
        <position position="410"/>
    </location>
    <ligand>
        <name>AMP</name>
        <dbReference type="ChEBI" id="CHEBI:456215"/>
    </ligand>
</feature>
<keyword evidence="13" id="KW-0511">Multifunctional enzyme</keyword>
<comment type="caution">
    <text evidence="21">The sequence shown here is derived from an EMBL/GenBank/DDBJ whole genome shotgun (WGS) entry which is preliminary data.</text>
</comment>
<evidence type="ECO:0000256" key="3">
    <source>
        <dbReference type="ARBA" id="ARBA00006001"/>
    </source>
</evidence>
<evidence type="ECO:0000256" key="12">
    <source>
        <dbReference type="ARBA" id="ARBA00023239"/>
    </source>
</evidence>